<sequence>MYPDHTLTAVSKKVYSESLHARFQVQVTQISQY</sequence>
<dbReference type="AlphaFoldDB" id="A0A0E9W2Z7"/>
<reference evidence="1" key="1">
    <citation type="submission" date="2014-11" db="EMBL/GenBank/DDBJ databases">
        <authorList>
            <person name="Amaro Gonzalez C."/>
        </authorList>
    </citation>
    <scope>NUCLEOTIDE SEQUENCE</scope>
</reference>
<evidence type="ECO:0000313" key="1">
    <source>
        <dbReference type="EMBL" id="JAH83945.1"/>
    </source>
</evidence>
<accession>A0A0E9W2Z7</accession>
<protein>
    <submittedName>
        <fullName evidence="1">Uncharacterized protein</fullName>
    </submittedName>
</protein>
<dbReference type="EMBL" id="GBXM01024632">
    <property type="protein sequence ID" value="JAH83945.1"/>
    <property type="molecule type" value="Transcribed_RNA"/>
</dbReference>
<proteinExistence type="predicted"/>
<organism evidence="1">
    <name type="scientific">Anguilla anguilla</name>
    <name type="common">European freshwater eel</name>
    <name type="synonym">Muraena anguilla</name>
    <dbReference type="NCBI Taxonomy" id="7936"/>
    <lineage>
        <taxon>Eukaryota</taxon>
        <taxon>Metazoa</taxon>
        <taxon>Chordata</taxon>
        <taxon>Craniata</taxon>
        <taxon>Vertebrata</taxon>
        <taxon>Euteleostomi</taxon>
        <taxon>Actinopterygii</taxon>
        <taxon>Neopterygii</taxon>
        <taxon>Teleostei</taxon>
        <taxon>Anguilliformes</taxon>
        <taxon>Anguillidae</taxon>
        <taxon>Anguilla</taxon>
    </lineage>
</organism>
<reference evidence="1" key="2">
    <citation type="journal article" date="2015" name="Fish Shellfish Immunol.">
        <title>Early steps in the European eel (Anguilla anguilla)-Vibrio vulnificus interaction in the gills: Role of the RtxA13 toxin.</title>
        <authorList>
            <person name="Callol A."/>
            <person name="Pajuelo D."/>
            <person name="Ebbesson L."/>
            <person name="Teles M."/>
            <person name="MacKenzie S."/>
            <person name="Amaro C."/>
        </authorList>
    </citation>
    <scope>NUCLEOTIDE SEQUENCE</scope>
</reference>
<name>A0A0E9W2Z7_ANGAN</name>